<dbReference type="InterPro" id="IPR014718">
    <property type="entry name" value="GH-type_carb-bd"/>
</dbReference>
<proteinExistence type="predicted"/>
<dbReference type="InterPro" id="IPR005887">
    <property type="entry name" value="GH92_a_mannosidase_put"/>
</dbReference>
<evidence type="ECO:0000313" key="6">
    <source>
        <dbReference type="Proteomes" id="UP001296104"/>
    </source>
</evidence>
<gene>
    <name evidence="5" type="ORF">LECACI_7A001048</name>
</gene>
<feature type="region of interest" description="Disordered" evidence="1">
    <location>
        <begin position="249"/>
        <end position="271"/>
    </location>
</feature>
<protein>
    <submittedName>
        <fullName evidence="5">Glycoside hydrolase family 92</fullName>
    </submittedName>
</protein>
<dbReference type="Proteomes" id="UP001296104">
    <property type="component" value="Unassembled WGS sequence"/>
</dbReference>
<dbReference type="Gene3D" id="2.70.98.10">
    <property type="match status" value="1"/>
</dbReference>
<evidence type="ECO:0000259" key="3">
    <source>
        <dbReference type="Pfam" id="PF07971"/>
    </source>
</evidence>
<dbReference type="AlphaFoldDB" id="A0AAI8YS82"/>
<keyword evidence="6" id="KW-1185">Reference proteome</keyword>
<dbReference type="InterPro" id="IPR012939">
    <property type="entry name" value="Glyco_hydro_92"/>
</dbReference>
<evidence type="ECO:0000313" key="5">
    <source>
        <dbReference type="EMBL" id="CAK3812492.1"/>
    </source>
</evidence>
<feature type="chain" id="PRO_5042614890" evidence="2">
    <location>
        <begin position="20"/>
        <end position="811"/>
    </location>
</feature>
<feature type="domain" description="Glycosyl hydrolase family 92" evidence="3">
    <location>
        <begin position="306"/>
        <end position="787"/>
    </location>
</feature>
<keyword evidence="2" id="KW-0732">Signal</keyword>
<evidence type="ECO:0000256" key="2">
    <source>
        <dbReference type="SAM" id="SignalP"/>
    </source>
</evidence>
<dbReference type="InterPro" id="IPR041371">
    <property type="entry name" value="GH92_N"/>
</dbReference>
<dbReference type="Pfam" id="PF17678">
    <property type="entry name" value="Glyco_hydro_92N"/>
    <property type="match status" value="1"/>
</dbReference>
<dbReference type="FunFam" id="3.30.2080.10:FF:000001">
    <property type="entry name" value="Alpha-1,2-mannosidase subfamily"/>
    <property type="match status" value="1"/>
</dbReference>
<dbReference type="FunFam" id="1.20.1050.60:FF:000002">
    <property type="entry name" value="Glycosyl hydrolase family 92"/>
    <property type="match status" value="1"/>
</dbReference>
<dbReference type="GO" id="GO:0006516">
    <property type="term" value="P:glycoprotein catabolic process"/>
    <property type="evidence" value="ECO:0007669"/>
    <property type="project" value="TreeGrafter"/>
</dbReference>
<accession>A0AAI8YS82</accession>
<dbReference type="InterPro" id="IPR050883">
    <property type="entry name" value="PNGase"/>
</dbReference>
<dbReference type="Pfam" id="PF07971">
    <property type="entry name" value="Glyco_hydro_92"/>
    <property type="match status" value="1"/>
</dbReference>
<dbReference type="GO" id="GO:0005634">
    <property type="term" value="C:nucleus"/>
    <property type="evidence" value="ECO:0007669"/>
    <property type="project" value="TreeGrafter"/>
</dbReference>
<sequence>MELLRCLVLLVAALQVAAAQEHDYSQYVNPFIGGEGPIPGLAFGGGDIFVGGARPFGVVKAGIDTYETNISFSTINGGWTPKGLVTGISMMHESGTGGPPKYGIISQMPLTDVDGQVNLLDNRTYWQERVGNDSASVGYFKTQLQNDVQVQIGGARHSAIFQYDFPAGDKYILTDVSHFLPNEGGSNIDQYYAGGSITIRNGSQEYTGYGIYGGGFSNSAPATTYFCGEFEDVPTHGYTFRGRNTAPVPGQHTLSDEPIPHPTFRNRSTEDSGPLIDRVGAIFQWTNSSAKSIKSRVGISFISVEKACQYKNQEIISWNLNDTVSDAVQEWNQDVFSKVRVPTDSTQNKTNSILLYSSLYFMHLMPSDRSGENPLWESQDSWDDFYTLWDIFRCTISFYHLVQPTYYASMVRAIIDIWKYEGFMPDGRSGNYNGLVQGGSNADNVLADAYVKGLPGINWTEAYQAMKKDAEVTPFNTFNLVDPSNGIQQGRGALYDWLPLGYVSADKSTRAISRTIEYALNDYSLSVVAKGIAPDDVEKYLNRSANWQNIWAHNFTHKGFTGFPVPRLSSGPFNTTDYNPALCGGCEWQSITYEGTPFEYAFTVPHDMQTLIQFMGGASEFERRLDYIFQPGTAEQDLGANGAGITTIMNIGNEPDFATPYEYHYVNKQAKSVQRSRSLANQYFHDATYGVPGNSDAGALNSWMLWQMLGLYPVVTQTTYLLGSPWFRDINVTINGDQNLRITARNLDNANSYYVQSVSINGQNWDRNWFEHHDVMVHGGTIEFVLGSNMTMWETGGVPPSPGHYTKPRVM</sequence>
<dbReference type="GO" id="GO:0000224">
    <property type="term" value="F:peptide-N4-(N-acetyl-beta-glucosaminyl)asparagine amidase activity"/>
    <property type="evidence" value="ECO:0007669"/>
    <property type="project" value="TreeGrafter"/>
</dbReference>
<organism evidence="5 6">
    <name type="scientific">Lecanosticta acicola</name>
    <dbReference type="NCBI Taxonomy" id="111012"/>
    <lineage>
        <taxon>Eukaryota</taxon>
        <taxon>Fungi</taxon>
        <taxon>Dikarya</taxon>
        <taxon>Ascomycota</taxon>
        <taxon>Pezizomycotina</taxon>
        <taxon>Dothideomycetes</taxon>
        <taxon>Dothideomycetidae</taxon>
        <taxon>Mycosphaerellales</taxon>
        <taxon>Mycosphaerellaceae</taxon>
        <taxon>Lecanosticta</taxon>
    </lineage>
</organism>
<name>A0AAI8YS82_9PEZI</name>
<dbReference type="NCBIfam" id="TIGR01180">
    <property type="entry name" value="aman2_put"/>
    <property type="match status" value="1"/>
</dbReference>
<dbReference type="Gene3D" id="3.30.2080.10">
    <property type="entry name" value="GH92 mannosidase domain"/>
    <property type="match status" value="1"/>
</dbReference>
<feature type="domain" description="Glycosyl hydrolase family 92 N-terminal" evidence="4">
    <location>
        <begin position="27"/>
        <end position="300"/>
    </location>
</feature>
<comment type="caution">
    <text evidence="5">The sequence shown here is derived from an EMBL/GenBank/DDBJ whole genome shotgun (WGS) entry which is preliminary data.</text>
</comment>
<dbReference type="Gene3D" id="1.20.1610.10">
    <property type="entry name" value="alpha-1,2-mannosidases domains"/>
    <property type="match status" value="1"/>
</dbReference>
<evidence type="ECO:0000256" key="1">
    <source>
        <dbReference type="SAM" id="MobiDB-lite"/>
    </source>
</evidence>
<feature type="signal peptide" evidence="2">
    <location>
        <begin position="1"/>
        <end position="19"/>
    </location>
</feature>
<dbReference type="GO" id="GO:0030246">
    <property type="term" value="F:carbohydrate binding"/>
    <property type="evidence" value="ECO:0007669"/>
    <property type="project" value="InterPro"/>
</dbReference>
<dbReference type="GO" id="GO:0005829">
    <property type="term" value="C:cytosol"/>
    <property type="evidence" value="ECO:0007669"/>
    <property type="project" value="TreeGrafter"/>
</dbReference>
<keyword evidence="5" id="KW-0378">Hydrolase</keyword>
<dbReference type="PANTHER" id="PTHR12143:SF27">
    <property type="entry name" value="ALPHA-1,2-MANNOSIDASE FAMILY PROTEIN (AFU_ORTHOLOGUE AFUA_5G10520)"/>
    <property type="match status" value="1"/>
</dbReference>
<evidence type="ECO:0000259" key="4">
    <source>
        <dbReference type="Pfam" id="PF17678"/>
    </source>
</evidence>
<dbReference type="Gene3D" id="1.20.1050.60">
    <property type="entry name" value="alpha-1,2-mannosidase"/>
    <property type="match status" value="1"/>
</dbReference>
<dbReference type="PANTHER" id="PTHR12143">
    <property type="entry name" value="PEPTIDE N-GLYCANASE PNGASE -RELATED"/>
    <property type="match status" value="1"/>
</dbReference>
<dbReference type="EMBL" id="CAVMBE010000003">
    <property type="protein sequence ID" value="CAK3812492.1"/>
    <property type="molecule type" value="Genomic_DNA"/>
</dbReference>
<reference evidence="5" key="1">
    <citation type="submission" date="2023-11" db="EMBL/GenBank/DDBJ databases">
        <authorList>
            <person name="Alioto T."/>
            <person name="Alioto T."/>
            <person name="Gomez Garrido J."/>
        </authorList>
    </citation>
    <scope>NUCLEOTIDE SEQUENCE</scope>
</reference>